<accession>A0A226WNC5</accession>
<dbReference type="PANTHER" id="PTHR44591:SF3">
    <property type="entry name" value="RESPONSE REGULATORY DOMAIN-CONTAINING PROTEIN"/>
    <property type="match status" value="1"/>
</dbReference>
<feature type="modified residue" description="4-aspartylphosphate" evidence="2">
    <location>
        <position position="51"/>
    </location>
</feature>
<evidence type="ECO:0000256" key="2">
    <source>
        <dbReference type="PROSITE-ProRule" id="PRU00169"/>
    </source>
</evidence>
<dbReference type="InterPro" id="IPR011006">
    <property type="entry name" value="CheY-like_superfamily"/>
</dbReference>
<dbReference type="Gene3D" id="3.40.50.2300">
    <property type="match status" value="1"/>
</dbReference>
<protein>
    <submittedName>
        <fullName evidence="4">Two-component hybrid sensor and regulator</fullName>
    </submittedName>
</protein>
<dbReference type="Proteomes" id="UP000214720">
    <property type="component" value="Unassembled WGS sequence"/>
</dbReference>
<evidence type="ECO:0000256" key="1">
    <source>
        <dbReference type="ARBA" id="ARBA00022553"/>
    </source>
</evidence>
<dbReference type="GO" id="GO:0000160">
    <property type="term" value="P:phosphorelay signal transduction system"/>
    <property type="evidence" value="ECO:0007669"/>
    <property type="project" value="InterPro"/>
</dbReference>
<dbReference type="PANTHER" id="PTHR44591">
    <property type="entry name" value="STRESS RESPONSE REGULATOR PROTEIN 1"/>
    <property type="match status" value="1"/>
</dbReference>
<name>A0A226WNC5_CABSO</name>
<dbReference type="InterPro" id="IPR001789">
    <property type="entry name" value="Sig_transdc_resp-reg_receiver"/>
</dbReference>
<gene>
    <name evidence="4" type="ORF">BSU04_40735</name>
</gene>
<reference evidence="5" key="1">
    <citation type="submission" date="2017-01" db="EMBL/GenBank/DDBJ databases">
        <title>Genome Analysis of Deinococcus marmoris KOPRI26562.</title>
        <authorList>
            <person name="Kim J.H."/>
            <person name="Oh H.-M."/>
        </authorList>
    </citation>
    <scope>NUCLEOTIDE SEQUENCE [LARGE SCALE GENOMIC DNA]</scope>
    <source>
        <strain evidence="5">PAMC 26633</strain>
    </source>
</reference>
<proteinExistence type="predicted"/>
<sequence length="121" mass="13211">MRVLIVDDYKDGAEALAAYLSFKAMECRIALGGRQAIELATAWQPDVIIMDISMPGIDGFEATLALRRDLRAGNTVIIAFTALDEADVLGHLSHPTFDGYCQKGQPPDVLVALIWFFVRAG</sequence>
<organism evidence="4 5">
    <name type="scientific">Caballeronia sordidicola</name>
    <name type="common">Burkholderia sordidicola</name>
    <dbReference type="NCBI Taxonomy" id="196367"/>
    <lineage>
        <taxon>Bacteria</taxon>
        <taxon>Pseudomonadati</taxon>
        <taxon>Pseudomonadota</taxon>
        <taxon>Betaproteobacteria</taxon>
        <taxon>Burkholderiales</taxon>
        <taxon>Burkholderiaceae</taxon>
        <taxon>Caballeronia</taxon>
    </lineage>
</organism>
<evidence type="ECO:0000259" key="3">
    <source>
        <dbReference type="PROSITE" id="PS50110"/>
    </source>
</evidence>
<dbReference type="SMART" id="SM00448">
    <property type="entry name" value="REC"/>
    <property type="match status" value="1"/>
</dbReference>
<evidence type="ECO:0000313" key="4">
    <source>
        <dbReference type="EMBL" id="OXC72685.1"/>
    </source>
</evidence>
<comment type="caution">
    <text evidence="4">The sequence shown here is derived from an EMBL/GenBank/DDBJ whole genome shotgun (WGS) entry which is preliminary data.</text>
</comment>
<evidence type="ECO:0000313" key="5">
    <source>
        <dbReference type="Proteomes" id="UP000214720"/>
    </source>
</evidence>
<feature type="domain" description="Response regulatory" evidence="3">
    <location>
        <begin position="2"/>
        <end position="118"/>
    </location>
</feature>
<dbReference type="SUPFAM" id="SSF52172">
    <property type="entry name" value="CheY-like"/>
    <property type="match status" value="1"/>
</dbReference>
<dbReference type="PROSITE" id="PS50110">
    <property type="entry name" value="RESPONSE_REGULATORY"/>
    <property type="match status" value="1"/>
</dbReference>
<dbReference type="InterPro" id="IPR050595">
    <property type="entry name" value="Bact_response_regulator"/>
</dbReference>
<dbReference type="Pfam" id="PF00072">
    <property type="entry name" value="Response_reg"/>
    <property type="match status" value="1"/>
</dbReference>
<dbReference type="AlphaFoldDB" id="A0A226WNC5"/>
<dbReference type="EMBL" id="MTHB01000269">
    <property type="protein sequence ID" value="OXC72685.1"/>
    <property type="molecule type" value="Genomic_DNA"/>
</dbReference>
<keyword evidence="1 2" id="KW-0597">Phosphoprotein</keyword>